<feature type="transmembrane region" description="Helical" evidence="19">
    <location>
        <begin position="92"/>
        <end position="111"/>
    </location>
</feature>
<keyword evidence="12 19" id="KW-1133">Transmembrane helix</keyword>
<dbReference type="GO" id="GO:0015293">
    <property type="term" value="F:symporter activity"/>
    <property type="evidence" value="ECO:0007669"/>
    <property type="project" value="UniProtKB-KW"/>
</dbReference>
<reference evidence="22" key="1">
    <citation type="submission" date="2025-08" db="UniProtKB">
        <authorList>
            <consortium name="RefSeq"/>
        </authorList>
    </citation>
    <scope>IDENTIFICATION</scope>
    <source>
        <tissue evidence="22">Gonad</tissue>
    </source>
</reference>
<feature type="transmembrane region" description="Helical" evidence="19">
    <location>
        <begin position="162"/>
        <end position="183"/>
    </location>
</feature>
<organism evidence="21 22">
    <name type="scientific">Branchiostoma belcheri</name>
    <name type="common">Amphioxus</name>
    <dbReference type="NCBI Taxonomy" id="7741"/>
    <lineage>
        <taxon>Eukaryota</taxon>
        <taxon>Metazoa</taxon>
        <taxon>Chordata</taxon>
        <taxon>Cephalochordata</taxon>
        <taxon>Leptocardii</taxon>
        <taxon>Amphioxiformes</taxon>
        <taxon>Branchiostomatidae</taxon>
        <taxon>Branchiostoma</taxon>
    </lineage>
</organism>
<evidence type="ECO:0000256" key="6">
    <source>
        <dbReference type="ARBA" id="ARBA00022568"/>
    </source>
</evidence>
<feature type="domain" description="Sodium/calcium exchanger membrane region" evidence="20">
    <location>
        <begin position="359"/>
        <end position="505"/>
    </location>
</feature>
<comment type="similarity">
    <text evidence="2">Belongs to the Ca(2+):cation antiporter (CaCA) (TC 2.A.19) family. SLC24A subfamily.</text>
</comment>
<dbReference type="OrthoDB" id="2127281at2759"/>
<evidence type="ECO:0000256" key="5">
    <source>
        <dbReference type="ARBA" id="ARBA00022538"/>
    </source>
</evidence>
<keyword evidence="5" id="KW-0633">Potassium transport</keyword>
<evidence type="ECO:0000256" key="10">
    <source>
        <dbReference type="ARBA" id="ARBA00022847"/>
    </source>
</evidence>
<evidence type="ECO:0000256" key="16">
    <source>
        <dbReference type="ARBA" id="ARBA00023201"/>
    </source>
</evidence>
<feature type="domain" description="Sodium/calcium exchanger membrane region" evidence="20">
    <location>
        <begin position="97"/>
        <end position="241"/>
    </location>
</feature>
<feature type="transmembrane region" description="Helical" evidence="19">
    <location>
        <begin position="132"/>
        <end position="156"/>
    </location>
</feature>
<evidence type="ECO:0000256" key="19">
    <source>
        <dbReference type="SAM" id="Phobius"/>
    </source>
</evidence>
<sequence>MEVAGRRKRRNLHLGLRLAVWLGFNLLVFGVSVLFTDSMPDSQQLQSDELSRYSRDVTSSQKTQNCTRKVSRNAINQYPKDLFTEEQRAKGAVILHVFFGLYLFLATAIVCEDYFMPAIYVCTERFQLDPGIVGAVIVGSFCSSPELATTTIGVFISENDVGVGAMVGTAVTNYVLIIGLCCLMKPAGKDVMVQPWTVTRDTVWGGIAMVVFIIVVMDGKADWDESIIMVIVYLLYVFSLFFNATLARCFRKLVPDPKPDDPPCCCLFDPCCRKKDEEKSDMTKSLVTSDAFLDAKDEGYEDEDSKDEEEEEEPESFLNPPKKWDRRAWWVVCLPIYLHLYLTVPDCRRERWRGWWAPALFMCMVWITTYCYLIIWMATITGHTFGMSDDLMGLTTLGIGTSLPDIVSAIVSTKDGEGDMAVSTAIGALVFCMMFCIGFPWFIRSATTQFQPVTVHTAGLSESSIATTVFVVIVFTMLCCSRFHLRRAIGVICGFLFLVFLIFAVYVDKFVLSKQVCVKT</sequence>
<keyword evidence="9" id="KW-0106">Calcium</keyword>
<keyword evidence="4" id="KW-0050">Antiport</keyword>
<keyword evidence="3" id="KW-0813">Transport</keyword>
<evidence type="ECO:0000259" key="20">
    <source>
        <dbReference type="Pfam" id="PF01699"/>
    </source>
</evidence>
<evidence type="ECO:0000256" key="11">
    <source>
        <dbReference type="ARBA" id="ARBA00022958"/>
    </source>
</evidence>
<feature type="transmembrane region" description="Helical" evidence="19">
    <location>
        <begin position="420"/>
        <end position="443"/>
    </location>
</feature>
<feature type="transmembrane region" description="Helical" evidence="19">
    <location>
        <begin position="356"/>
        <end position="378"/>
    </location>
</feature>
<evidence type="ECO:0000313" key="22">
    <source>
        <dbReference type="RefSeq" id="XP_019615901.1"/>
    </source>
</evidence>
<keyword evidence="16" id="KW-0739">Sodium transport</keyword>
<evidence type="ECO:0000256" key="18">
    <source>
        <dbReference type="SAM" id="MobiDB-lite"/>
    </source>
</evidence>
<comment type="subcellular location">
    <subcellularLocation>
        <location evidence="1">Membrane</location>
        <topology evidence="1">Multi-pass membrane protein</topology>
    </subcellularLocation>
</comment>
<evidence type="ECO:0000256" key="15">
    <source>
        <dbReference type="ARBA" id="ARBA00023136"/>
    </source>
</evidence>
<feature type="compositionally biased region" description="Acidic residues" evidence="18">
    <location>
        <begin position="299"/>
        <end position="315"/>
    </location>
</feature>
<evidence type="ECO:0000256" key="8">
    <source>
        <dbReference type="ARBA" id="ARBA00022729"/>
    </source>
</evidence>
<feature type="transmembrane region" description="Helical" evidence="19">
    <location>
        <begin position="328"/>
        <end position="344"/>
    </location>
</feature>
<dbReference type="InterPro" id="IPR004837">
    <property type="entry name" value="NaCa_Exmemb"/>
</dbReference>
<evidence type="ECO:0000256" key="14">
    <source>
        <dbReference type="ARBA" id="ARBA00023065"/>
    </source>
</evidence>
<keyword evidence="21" id="KW-1185">Reference proteome</keyword>
<accession>A0A6P4YFX4</accession>
<dbReference type="GeneID" id="109463509"/>
<feature type="region of interest" description="Disordered" evidence="18">
    <location>
        <begin position="299"/>
        <end position="319"/>
    </location>
</feature>
<evidence type="ECO:0000256" key="17">
    <source>
        <dbReference type="ARBA" id="ARBA00033627"/>
    </source>
</evidence>
<comment type="catalytic activity">
    <reaction evidence="17">
        <text>Ca(2+)(out) + K(+)(out) + 4 Na(+)(in) = Ca(2+)(in) + K(+)(in) + 4 Na(+)(out)</text>
        <dbReference type="Rhea" id="RHEA:69967"/>
        <dbReference type="ChEBI" id="CHEBI:29101"/>
        <dbReference type="ChEBI" id="CHEBI:29103"/>
        <dbReference type="ChEBI" id="CHEBI:29108"/>
    </reaction>
</comment>
<keyword evidence="13" id="KW-0915">Sodium</keyword>
<dbReference type="Proteomes" id="UP000515135">
    <property type="component" value="Unplaced"/>
</dbReference>
<dbReference type="GO" id="GO:0006874">
    <property type="term" value="P:intracellular calcium ion homeostasis"/>
    <property type="evidence" value="ECO:0007669"/>
    <property type="project" value="TreeGrafter"/>
</dbReference>
<gene>
    <name evidence="22" type="primary">LOC109463509</name>
</gene>
<dbReference type="InterPro" id="IPR044880">
    <property type="entry name" value="NCX_ion-bd_dom_sf"/>
</dbReference>
<dbReference type="GO" id="GO:0005886">
    <property type="term" value="C:plasma membrane"/>
    <property type="evidence" value="ECO:0007669"/>
    <property type="project" value="TreeGrafter"/>
</dbReference>
<feature type="transmembrane region" description="Helical" evidence="19">
    <location>
        <begin position="463"/>
        <end position="481"/>
    </location>
</feature>
<keyword evidence="7 19" id="KW-0812">Transmembrane</keyword>
<dbReference type="GO" id="GO:0005262">
    <property type="term" value="F:calcium channel activity"/>
    <property type="evidence" value="ECO:0007669"/>
    <property type="project" value="TreeGrafter"/>
</dbReference>
<keyword evidence="8" id="KW-0732">Signal</keyword>
<dbReference type="KEGG" id="bbel:109463509"/>
<dbReference type="InterPro" id="IPR004481">
    <property type="entry name" value="K/Na/Ca-exchanger"/>
</dbReference>
<feature type="transmembrane region" description="Helical" evidence="19">
    <location>
        <begin position="203"/>
        <end position="221"/>
    </location>
</feature>
<evidence type="ECO:0000256" key="1">
    <source>
        <dbReference type="ARBA" id="ARBA00004141"/>
    </source>
</evidence>
<keyword evidence="14" id="KW-0406">Ion transport</keyword>
<dbReference type="Pfam" id="PF01699">
    <property type="entry name" value="Na_Ca_ex"/>
    <property type="match status" value="2"/>
</dbReference>
<keyword evidence="10" id="KW-0769">Symport</keyword>
<protein>
    <submittedName>
        <fullName evidence="22">Sodium/potassium/calcium exchanger 3-like</fullName>
    </submittedName>
</protein>
<dbReference type="PANTHER" id="PTHR10846:SF61">
    <property type="entry name" value="SODIUM_POTASSIUM_CALCIUM EXCHANGER 5"/>
    <property type="match status" value="1"/>
</dbReference>
<evidence type="ECO:0000256" key="12">
    <source>
        <dbReference type="ARBA" id="ARBA00022989"/>
    </source>
</evidence>
<dbReference type="NCBIfam" id="TIGR00367">
    <property type="entry name" value="calcium/sodium antiporter"/>
    <property type="match status" value="1"/>
</dbReference>
<evidence type="ECO:0000313" key="21">
    <source>
        <dbReference type="Proteomes" id="UP000515135"/>
    </source>
</evidence>
<dbReference type="PANTHER" id="PTHR10846">
    <property type="entry name" value="SODIUM/POTASSIUM/CALCIUM EXCHANGER"/>
    <property type="match status" value="1"/>
</dbReference>
<dbReference type="GO" id="GO:0008273">
    <property type="term" value="F:calcium, potassium:sodium antiporter activity"/>
    <property type="evidence" value="ECO:0007669"/>
    <property type="project" value="TreeGrafter"/>
</dbReference>
<evidence type="ECO:0000256" key="3">
    <source>
        <dbReference type="ARBA" id="ARBA00022448"/>
    </source>
</evidence>
<evidence type="ECO:0000256" key="4">
    <source>
        <dbReference type="ARBA" id="ARBA00022449"/>
    </source>
</evidence>
<name>A0A6P4YFX4_BRABE</name>
<evidence type="ECO:0000256" key="7">
    <source>
        <dbReference type="ARBA" id="ARBA00022692"/>
    </source>
</evidence>
<evidence type="ECO:0000256" key="2">
    <source>
        <dbReference type="ARBA" id="ARBA00005364"/>
    </source>
</evidence>
<feature type="transmembrane region" description="Helical" evidence="19">
    <location>
        <begin position="12"/>
        <end position="35"/>
    </location>
</feature>
<proteinExistence type="inferred from homology"/>
<dbReference type="RefSeq" id="XP_019615901.1">
    <property type="nucleotide sequence ID" value="XM_019760342.1"/>
</dbReference>
<keyword evidence="11" id="KW-0630">Potassium</keyword>
<keyword evidence="6" id="KW-0109">Calcium transport</keyword>
<evidence type="ECO:0000256" key="9">
    <source>
        <dbReference type="ARBA" id="ARBA00022837"/>
    </source>
</evidence>
<evidence type="ECO:0000256" key="13">
    <source>
        <dbReference type="ARBA" id="ARBA00023053"/>
    </source>
</evidence>
<dbReference type="Gene3D" id="1.20.1420.30">
    <property type="entry name" value="NCX, central ion-binding region"/>
    <property type="match status" value="2"/>
</dbReference>
<dbReference type="AlphaFoldDB" id="A0A6P4YFX4"/>
<feature type="transmembrane region" description="Helical" evidence="19">
    <location>
        <begin position="488"/>
        <end position="507"/>
    </location>
</feature>
<keyword evidence="15 19" id="KW-0472">Membrane</keyword>
<feature type="transmembrane region" description="Helical" evidence="19">
    <location>
        <begin position="227"/>
        <end position="246"/>
    </location>
</feature>
<dbReference type="FunFam" id="1.20.1420.30:FF:000009">
    <property type="entry name" value="sodium/potassium/calcium exchanger 5 isoform X2"/>
    <property type="match status" value="1"/>
</dbReference>